<organism evidence="1 2">
    <name type="scientific">Methanosarcina siciliae T4/M</name>
    <dbReference type="NCBI Taxonomy" id="1434120"/>
    <lineage>
        <taxon>Archaea</taxon>
        <taxon>Methanobacteriati</taxon>
        <taxon>Methanobacteriota</taxon>
        <taxon>Stenosarchaea group</taxon>
        <taxon>Methanomicrobia</taxon>
        <taxon>Methanosarcinales</taxon>
        <taxon>Methanosarcinaceae</taxon>
        <taxon>Methanosarcina</taxon>
    </lineage>
</organism>
<dbReference type="RefSeq" id="WP_156158895.1">
    <property type="nucleotide sequence ID" value="NZ_CP009506.1"/>
</dbReference>
<dbReference type="AlphaFoldDB" id="A0A0E3P7N2"/>
<accession>A0A0E3P7N2</accession>
<reference evidence="1 2" key="1">
    <citation type="submission" date="2014-07" db="EMBL/GenBank/DDBJ databases">
        <title>Methanogenic archaea and the global carbon cycle.</title>
        <authorList>
            <person name="Henriksen J.R."/>
            <person name="Luke J."/>
            <person name="Reinhart S."/>
            <person name="Benedict M.N."/>
            <person name="Youngblut N.D."/>
            <person name="Metcalf M.E."/>
            <person name="Whitaker R.J."/>
            <person name="Metcalf W.W."/>
        </authorList>
    </citation>
    <scope>NUCLEOTIDE SEQUENCE [LARGE SCALE GENOMIC DNA]</scope>
    <source>
        <strain evidence="1 2">T4/M</strain>
    </source>
</reference>
<sequence length="115" mass="13119">MYIKAGCPVCGEPVWFDVDLTFEKEKLYTEEQAYKFTMTNLEITDVVTESVFVKSVVSCISKQCPGVVETDALKEVLNDKFGITEPYIDEFAETIKAELGKPKKRQRSRRSSTHQ</sequence>
<dbReference type="Proteomes" id="UP000033111">
    <property type="component" value="Chromosome"/>
</dbReference>
<evidence type="ECO:0000313" key="2">
    <source>
        <dbReference type="Proteomes" id="UP000033111"/>
    </source>
</evidence>
<dbReference type="EMBL" id="CP009506">
    <property type="protein sequence ID" value="AKB29900.1"/>
    <property type="molecule type" value="Genomic_DNA"/>
</dbReference>
<gene>
    <name evidence="1" type="ORF">MSSIT_3181</name>
</gene>
<proteinExistence type="predicted"/>
<dbReference type="GeneID" id="24862091"/>
<dbReference type="PATRIC" id="fig|1434120.4.peg.4137"/>
<name>A0A0E3P7N2_9EURY</name>
<dbReference type="KEGG" id="msw:MSSIT_3181"/>
<keyword evidence="2" id="KW-1185">Reference proteome</keyword>
<evidence type="ECO:0000313" key="1">
    <source>
        <dbReference type="EMBL" id="AKB29900.1"/>
    </source>
</evidence>
<protein>
    <submittedName>
        <fullName evidence="1">Uncharacterized protein</fullName>
    </submittedName>
</protein>
<dbReference type="HOGENOM" id="CLU_162436_0_0_2"/>